<dbReference type="RefSeq" id="WP_301664969.1">
    <property type="nucleotide sequence ID" value="NZ_VCYH01000010.1"/>
</dbReference>
<accession>A0ABT8MCX8</accession>
<evidence type="ECO:0000313" key="2">
    <source>
        <dbReference type="Proteomes" id="UP001168338"/>
    </source>
</evidence>
<organism evidence="1 2">
    <name type="scientific">Methanoculleus frigidifontis</name>
    <dbReference type="NCBI Taxonomy" id="2584085"/>
    <lineage>
        <taxon>Archaea</taxon>
        <taxon>Methanobacteriati</taxon>
        <taxon>Methanobacteriota</taxon>
        <taxon>Stenosarchaea group</taxon>
        <taxon>Methanomicrobia</taxon>
        <taxon>Methanomicrobiales</taxon>
        <taxon>Methanomicrobiaceae</taxon>
        <taxon>Methanoculleus</taxon>
    </lineage>
</organism>
<dbReference type="EMBL" id="VCYH01000010">
    <property type="protein sequence ID" value="MDN7025778.1"/>
    <property type="molecule type" value="Genomic_DNA"/>
</dbReference>
<sequence length="140" mass="15357">MHPAIRMIGEMIGELTGNVIGQRIVRHYGREPKLERTMELKGKLLDTEVTIIATFWSKERPQGGVYAEGNAIVTTSAGETATVHASGISVPSEGPGWSMRGIRYLQTTSSALSRLNSVALVFEVEIAPDGTIDDKTWEWK</sequence>
<dbReference type="Proteomes" id="UP001168338">
    <property type="component" value="Unassembled WGS sequence"/>
</dbReference>
<name>A0ABT8MCX8_9EURY</name>
<proteinExistence type="predicted"/>
<comment type="caution">
    <text evidence="1">The sequence shown here is derived from an EMBL/GenBank/DDBJ whole genome shotgun (WGS) entry which is preliminary data.</text>
</comment>
<protein>
    <submittedName>
        <fullName evidence="1">Uncharacterized protein</fullName>
    </submittedName>
</protein>
<gene>
    <name evidence="1" type="ORF">FGU65_12960</name>
</gene>
<keyword evidence="2" id="KW-1185">Reference proteome</keyword>
<reference evidence="1" key="1">
    <citation type="submission" date="2019-05" db="EMBL/GenBank/DDBJ databases">
        <title>Methanoculleus sp. FWC-SCC1, a methanogenic archaeon isolated from deep marine cold seep.</title>
        <authorList>
            <person name="Chen Y.-W."/>
            <person name="Chen S.-C."/>
            <person name="Teng N.-H."/>
            <person name="Lai M.-C."/>
        </authorList>
    </citation>
    <scope>NUCLEOTIDE SEQUENCE</scope>
    <source>
        <strain evidence="1">FWC-SCC1</strain>
    </source>
</reference>
<evidence type="ECO:0000313" key="1">
    <source>
        <dbReference type="EMBL" id="MDN7025778.1"/>
    </source>
</evidence>